<dbReference type="SMART" id="SM00062">
    <property type="entry name" value="PBPb"/>
    <property type="match status" value="1"/>
</dbReference>
<keyword evidence="6" id="KW-1185">Reference proteome</keyword>
<protein>
    <submittedName>
        <fullName evidence="5">Amino acid ABC transporter substrate-binding protein (PAAT family)</fullName>
    </submittedName>
</protein>
<comment type="subcellular location">
    <subcellularLocation>
        <location evidence="1">Periplasm</location>
    </subcellularLocation>
</comment>
<dbReference type="PANTHER" id="PTHR35936:SF17">
    <property type="entry name" value="ARGININE-BINDING EXTRACELLULAR PROTEIN ARTP"/>
    <property type="match status" value="1"/>
</dbReference>
<accession>A0A561QG65</accession>
<evidence type="ECO:0000313" key="5">
    <source>
        <dbReference type="EMBL" id="TWF49359.1"/>
    </source>
</evidence>
<dbReference type="EMBL" id="VIWP01000008">
    <property type="protein sequence ID" value="TWF49359.1"/>
    <property type="molecule type" value="Genomic_DNA"/>
</dbReference>
<feature type="chain" id="PRO_5022150220" evidence="3">
    <location>
        <begin position="23"/>
        <end position="283"/>
    </location>
</feature>
<keyword evidence="2 3" id="KW-0732">Signal</keyword>
<dbReference type="Proteomes" id="UP000320653">
    <property type="component" value="Unassembled WGS sequence"/>
</dbReference>
<sequence length="283" mass="30067">MRSTIFAMTLLTAVLGGTAAFAQSAPQCEPAKVAEKYPALAGKTILMGADGQTPPYASLDSKTNTLVGSDIDLAKAVFDCIGVKYEIKPGAWSGLFPAIIAGQIDLMYYLYYNETRAQKGDFILYMKAGTGALTQKGNPKSIKSQDDLCGKTVATGLGSVEEAQMKKLGEECVAAKKPNVEVMTYPDHAAGFRLIATSRADIMLTDLALVDKTVADNPTIYQRAYSVVSGFKIGIAVKKGNDALSSALLDGLKAVQAAGTEQAILKKYGIDPTLEYPTELKTQ</sequence>
<evidence type="ECO:0000256" key="2">
    <source>
        <dbReference type="ARBA" id="ARBA00022729"/>
    </source>
</evidence>
<evidence type="ECO:0000256" key="1">
    <source>
        <dbReference type="ARBA" id="ARBA00004418"/>
    </source>
</evidence>
<name>A0A561QG65_9HYPH</name>
<proteinExistence type="predicted"/>
<dbReference type="OrthoDB" id="5419093at2"/>
<comment type="caution">
    <text evidence="5">The sequence shown here is derived from an EMBL/GenBank/DDBJ whole genome shotgun (WGS) entry which is preliminary data.</text>
</comment>
<dbReference type="CDD" id="cd01004">
    <property type="entry name" value="PBP2_MidA_like"/>
    <property type="match status" value="1"/>
</dbReference>
<feature type="signal peptide" evidence="3">
    <location>
        <begin position="1"/>
        <end position="22"/>
    </location>
</feature>
<dbReference type="AlphaFoldDB" id="A0A561QG65"/>
<evidence type="ECO:0000256" key="3">
    <source>
        <dbReference type="SAM" id="SignalP"/>
    </source>
</evidence>
<evidence type="ECO:0000313" key="6">
    <source>
        <dbReference type="Proteomes" id="UP000320653"/>
    </source>
</evidence>
<dbReference type="GO" id="GO:0042597">
    <property type="term" value="C:periplasmic space"/>
    <property type="evidence" value="ECO:0007669"/>
    <property type="project" value="UniProtKB-SubCell"/>
</dbReference>
<dbReference type="Gene3D" id="3.40.190.10">
    <property type="entry name" value="Periplasmic binding protein-like II"/>
    <property type="match status" value="2"/>
</dbReference>
<evidence type="ECO:0000259" key="4">
    <source>
        <dbReference type="SMART" id="SM00062"/>
    </source>
</evidence>
<dbReference type="RefSeq" id="WP_145641339.1">
    <property type="nucleotide sequence ID" value="NZ_VIWP01000008.1"/>
</dbReference>
<dbReference type="PANTHER" id="PTHR35936">
    <property type="entry name" value="MEMBRANE-BOUND LYTIC MUREIN TRANSGLYCOSYLASE F"/>
    <property type="match status" value="1"/>
</dbReference>
<feature type="domain" description="Solute-binding protein family 3/N-terminal" evidence="4">
    <location>
        <begin position="44"/>
        <end position="272"/>
    </location>
</feature>
<dbReference type="Pfam" id="PF00497">
    <property type="entry name" value="SBP_bac_3"/>
    <property type="match status" value="1"/>
</dbReference>
<dbReference type="SUPFAM" id="SSF53850">
    <property type="entry name" value="Periplasmic binding protein-like II"/>
    <property type="match status" value="1"/>
</dbReference>
<dbReference type="InterPro" id="IPR001638">
    <property type="entry name" value="Solute-binding_3/MltF_N"/>
</dbReference>
<reference evidence="5 6" key="1">
    <citation type="submission" date="2019-06" db="EMBL/GenBank/DDBJ databases">
        <title>Sorghum-associated microbial communities from plants grown in Nebraska, USA.</title>
        <authorList>
            <person name="Schachtman D."/>
        </authorList>
    </citation>
    <scope>NUCLEOTIDE SEQUENCE [LARGE SCALE GENOMIC DNA]</scope>
    <source>
        <strain evidence="5 6">1225</strain>
    </source>
</reference>
<organism evidence="5 6">
    <name type="scientific">Neorhizobium alkalisoli</name>
    <dbReference type="NCBI Taxonomy" id="528178"/>
    <lineage>
        <taxon>Bacteria</taxon>
        <taxon>Pseudomonadati</taxon>
        <taxon>Pseudomonadota</taxon>
        <taxon>Alphaproteobacteria</taxon>
        <taxon>Hyphomicrobiales</taxon>
        <taxon>Rhizobiaceae</taxon>
        <taxon>Rhizobium/Agrobacterium group</taxon>
        <taxon>Neorhizobium</taxon>
    </lineage>
</organism>
<gene>
    <name evidence="5" type="ORF">FHW37_10829</name>
</gene>